<proteinExistence type="evidence at transcript level"/>
<organism evidence="1">
    <name type="scientific">Hordeum vulgare subsp. vulgare</name>
    <name type="common">Domesticated barley</name>
    <dbReference type="NCBI Taxonomy" id="112509"/>
    <lineage>
        <taxon>Eukaryota</taxon>
        <taxon>Viridiplantae</taxon>
        <taxon>Streptophyta</taxon>
        <taxon>Embryophyta</taxon>
        <taxon>Tracheophyta</taxon>
        <taxon>Spermatophyta</taxon>
        <taxon>Magnoliopsida</taxon>
        <taxon>Liliopsida</taxon>
        <taxon>Poales</taxon>
        <taxon>Poaceae</taxon>
        <taxon>BOP clade</taxon>
        <taxon>Pooideae</taxon>
        <taxon>Triticodae</taxon>
        <taxon>Triticeae</taxon>
        <taxon>Hordeinae</taxon>
        <taxon>Hordeum</taxon>
    </lineage>
</organism>
<protein>
    <submittedName>
        <fullName evidence="1">Predicted protein</fullName>
    </submittedName>
</protein>
<dbReference type="EMBL" id="AK374881">
    <property type="protein sequence ID" value="BAK06077.1"/>
    <property type="molecule type" value="mRNA"/>
</dbReference>
<sequence>MGYSADNKLQGKRVATDKQSLRVEEVILLPVHSWPRENVHWFDLVQFSLIQ</sequence>
<reference evidence="1" key="1">
    <citation type="journal article" date="2011" name="Plant Physiol.">
        <title>Comprehensive sequence analysis of 24,783 barley full-length cDNAs derived from 12 clone libraries.</title>
        <authorList>
            <person name="Matsumoto T."/>
            <person name="Tanaka T."/>
            <person name="Sakai H."/>
            <person name="Amano N."/>
            <person name="Kanamori H."/>
            <person name="Kurita K."/>
            <person name="Kikuta A."/>
            <person name="Kamiya K."/>
            <person name="Yamamoto M."/>
            <person name="Ikawa H."/>
            <person name="Fujii N."/>
            <person name="Hori K."/>
            <person name="Itoh T."/>
            <person name="Sato K."/>
        </authorList>
    </citation>
    <scope>NUCLEOTIDE SEQUENCE</scope>
    <source>
        <tissue evidence="1">Seed</tissue>
    </source>
</reference>
<evidence type="ECO:0000313" key="1">
    <source>
        <dbReference type="EMBL" id="BAK06077.1"/>
    </source>
</evidence>
<accession>F2EFF5</accession>
<name>F2EFF5_HORVV</name>
<dbReference type="AlphaFoldDB" id="F2EFF5"/>